<keyword evidence="2" id="KW-1185">Reference proteome</keyword>
<dbReference type="AlphaFoldDB" id="A0A8J7IMI1"/>
<protein>
    <submittedName>
        <fullName evidence="1">Uncharacterized protein</fullName>
    </submittedName>
</protein>
<dbReference type="EMBL" id="JAEMHM010000003">
    <property type="protein sequence ID" value="MBJ6723963.1"/>
    <property type="molecule type" value="Genomic_DNA"/>
</dbReference>
<evidence type="ECO:0000313" key="1">
    <source>
        <dbReference type="EMBL" id="MBJ6723963.1"/>
    </source>
</evidence>
<organism evidence="1 2">
    <name type="scientific">Geomesophilobacter sediminis</name>
    <dbReference type="NCBI Taxonomy" id="2798584"/>
    <lineage>
        <taxon>Bacteria</taxon>
        <taxon>Pseudomonadati</taxon>
        <taxon>Thermodesulfobacteriota</taxon>
        <taxon>Desulfuromonadia</taxon>
        <taxon>Geobacterales</taxon>
        <taxon>Geobacteraceae</taxon>
        <taxon>Geomesophilobacter</taxon>
    </lineage>
</organism>
<dbReference type="RefSeq" id="WP_199382802.1">
    <property type="nucleotide sequence ID" value="NZ_JAEMHM010000003.1"/>
</dbReference>
<accession>A0A8J7IMI1</accession>
<name>A0A8J7IMI1_9BACT</name>
<evidence type="ECO:0000313" key="2">
    <source>
        <dbReference type="Proteomes" id="UP000636888"/>
    </source>
</evidence>
<comment type="caution">
    <text evidence="1">The sequence shown here is derived from an EMBL/GenBank/DDBJ whole genome shotgun (WGS) entry which is preliminary data.</text>
</comment>
<gene>
    <name evidence="1" type="ORF">JFN93_04500</name>
</gene>
<proteinExistence type="predicted"/>
<sequence length="306" mass="33439">MILLVAAAAYPGGAAADEFYGLGGATTSVDRNFGSYSWQLGYTQDLAPHFAASVSYLNEGHLDNHRRDGYAVQFWGRTNLLDDHLTLGAGIGPYLAFDTQTTDGGYANRHSWQALTSVDATWRTDGALIFLIRSNYVAGGPGPDSLSAMVGIGAQFRNDPRNKTVELQRADNEIALMAGQTIVNSLGSSQSAAFGVEYRRVVIPHLEWTVSLLDEGENRQIERDGVASQLWVTQDLYHHRFTIGAGAGAYLDFGHHGGGSRFNGLIGLTGGYRMTPHWGFRAIWDRVVTDYDRDADLLLLGLAYRF</sequence>
<dbReference type="Proteomes" id="UP000636888">
    <property type="component" value="Unassembled WGS sequence"/>
</dbReference>
<reference evidence="1" key="1">
    <citation type="submission" date="2020-12" db="EMBL/GenBank/DDBJ databases">
        <title>Geomonas sp. Red875, isolated from river sediment.</title>
        <authorList>
            <person name="Xu Z."/>
            <person name="Zhang Z."/>
            <person name="Masuda Y."/>
            <person name="Itoh H."/>
            <person name="Senoo K."/>
        </authorList>
    </citation>
    <scope>NUCLEOTIDE SEQUENCE</scope>
    <source>
        <strain evidence="1">Red875</strain>
    </source>
</reference>